<accession>A0A239PY12</accession>
<dbReference type="NCBIfam" id="TIGR00476">
    <property type="entry name" value="selD"/>
    <property type="match status" value="1"/>
</dbReference>
<evidence type="ECO:0000313" key="9">
    <source>
        <dbReference type="EMBL" id="SNT75060.1"/>
    </source>
</evidence>
<dbReference type="Gene3D" id="3.90.650.10">
    <property type="entry name" value="PurM-like C-terminal domain"/>
    <property type="match status" value="1"/>
</dbReference>
<dbReference type="SUPFAM" id="SSF51905">
    <property type="entry name" value="FAD/NAD(P)-binding domain"/>
    <property type="match status" value="2"/>
</dbReference>
<dbReference type="NCBIfam" id="TIGR03169">
    <property type="entry name" value="Nterm_to_SelD"/>
    <property type="match status" value="1"/>
</dbReference>
<evidence type="ECO:0000256" key="5">
    <source>
        <dbReference type="ARBA" id="ARBA00023266"/>
    </source>
</evidence>
<organism evidence="9 10">
    <name type="scientific">Paracoccus seriniphilus</name>
    <dbReference type="NCBI Taxonomy" id="184748"/>
    <lineage>
        <taxon>Bacteria</taxon>
        <taxon>Pseudomonadati</taxon>
        <taxon>Pseudomonadota</taxon>
        <taxon>Alphaproteobacteria</taxon>
        <taxon>Rhodobacterales</taxon>
        <taxon>Paracoccaceae</taxon>
        <taxon>Paracoccus</taxon>
    </lineage>
</organism>
<dbReference type="OrthoDB" id="9767928at2"/>
<dbReference type="InterPro" id="IPR036676">
    <property type="entry name" value="PurM-like_C_sf"/>
</dbReference>
<evidence type="ECO:0000256" key="3">
    <source>
        <dbReference type="ARBA" id="ARBA00022777"/>
    </source>
</evidence>
<dbReference type="EMBL" id="FZQB01000009">
    <property type="protein sequence ID" value="SNT75060.1"/>
    <property type="molecule type" value="Genomic_DNA"/>
</dbReference>
<keyword evidence="5" id="KW-0711">Selenium</keyword>
<evidence type="ECO:0000259" key="8">
    <source>
        <dbReference type="Pfam" id="PF07992"/>
    </source>
</evidence>
<dbReference type="RefSeq" id="WP_089344887.1">
    <property type="nucleotide sequence ID" value="NZ_CP067129.1"/>
</dbReference>
<reference evidence="9 10" key="1">
    <citation type="submission" date="2017-07" db="EMBL/GenBank/DDBJ databases">
        <authorList>
            <person name="Sun Z.S."/>
            <person name="Albrecht U."/>
            <person name="Echele G."/>
            <person name="Lee C.C."/>
        </authorList>
    </citation>
    <scope>NUCLEOTIDE SEQUENCE [LARGE SCALE GENOMIC DNA]</scope>
    <source>
        <strain evidence="9 10">DSM 14827</strain>
    </source>
</reference>
<gene>
    <name evidence="9" type="ORF">SAMN05444959_109143</name>
</gene>
<dbReference type="Pfam" id="PF02769">
    <property type="entry name" value="AIRS_C"/>
    <property type="match status" value="1"/>
</dbReference>
<evidence type="ECO:0000259" key="6">
    <source>
        <dbReference type="Pfam" id="PF00586"/>
    </source>
</evidence>
<sequence>MTPDIPASRDLVLIGGGHTHALMLRMWGMRPLPGARLTLINPNPVAEYSGMLPGFIAGIYRREELSIDLVRLCRHAGARLILDRATHIDRDGQRIELAGRGPVAYDLASVDIGVSTAVSAISGADAHVLPVKPTDRFVQRWTEFLQDGGGRIVVIGAGLAGVEIALAARRHLPNAPVHVVEADTTPLRELSSRARTLVRARMASAGVTLTCGAAVVAVTKNTVELADGRVLQADLVIGAGGGNVAPWLGQAGLEMMGDRVAVEATLQTSDPAIYAVGDCAVIRDAVRPQAGVFAVRQTPVLLHNLKRSLTGRTDLRRFRPQRDWLRLIAAGGDAVADKWGFGAQGGWVWRWKDRIDRRFMARLHDLPDMKQPEVPRVLAEGARDAMGDKPLCGGCGAKMGRGALRHVLARQPVTPRADILTGPGDDAAVIAVNGQKQVLTTDHLRAFLLDPALMARIAALHALGDIRAMGARPQSSLIQVTLPRMSERLQERTLNEIMAAASDVLARAGAPIIGGHSSVGAELTIGFSLTGLVENPIAQNARPGDILVLTKPVGTGVIMAAEMQKRAPGPAVSAAWRVMAQDQAGAARILAGGQGVAARAMTDLTGFGLAGHLAGMAEASGATLRVDLAALPVLPGAEDLSAAGLRSSIYAANRAAVLGLVTVPDTARGRLVFDPQTSGGLLAAVPAEAAAGIMQAVRDAGEDIWEIGRVEQGPVRVCFD</sequence>
<keyword evidence="1" id="KW-0808">Transferase</keyword>
<dbReference type="InterPro" id="IPR036188">
    <property type="entry name" value="FAD/NAD-bd_sf"/>
</dbReference>
<evidence type="ECO:0000256" key="2">
    <source>
        <dbReference type="ARBA" id="ARBA00022741"/>
    </source>
</evidence>
<evidence type="ECO:0000259" key="7">
    <source>
        <dbReference type="Pfam" id="PF02769"/>
    </source>
</evidence>
<dbReference type="InterPro" id="IPR023753">
    <property type="entry name" value="FAD/NAD-binding_dom"/>
</dbReference>
<dbReference type="AlphaFoldDB" id="A0A239PY12"/>
<dbReference type="SUPFAM" id="SSF55326">
    <property type="entry name" value="PurM N-terminal domain-like"/>
    <property type="match status" value="1"/>
</dbReference>
<evidence type="ECO:0000313" key="10">
    <source>
        <dbReference type="Proteomes" id="UP000198307"/>
    </source>
</evidence>
<evidence type="ECO:0000256" key="1">
    <source>
        <dbReference type="ARBA" id="ARBA00022679"/>
    </source>
</evidence>
<evidence type="ECO:0000256" key="4">
    <source>
        <dbReference type="ARBA" id="ARBA00022840"/>
    </source>
</evidence>
<dbReference type="InterPro" id="IPR010918">
    <property type="entry name" value="PurM-like_C_dom"/>
</dbReference>
<dbReference type="InterPro" id="IPR016188">
    <property type="entry name" value="PurM-like_N"/>
</dbReference>
<proteinExistence type="predicted"/>
<dbReference type="GO" id="GO:0004756">
    <property type="term" value="F:selenide, water dikinase activity"/>
    <property type="evidence" value="ECO:0007669"/>
    <property type="project" value="TreeGrafter"/>
</dbReference>
<name>A0A239PY12_9RHOB</name>
<dbReference type="Proteomes" id="UP000198307">
    <property type="component" value="Unassembled WGS sequence"/>
</dbReference>
<dbReference type="InterPro" id="IPR004536">
    <property type="entry name" value="SPS/SelD"/>
</dbReference>
<feature type="domain" description="PurM-like C-terminal" evidence="7">
    <location>
        <begin position="542"/>
        <end position="714"/>
    </location>
</feature>
<dbReference type="GO" id="GO:0005737">
    <property type="term" value="C:cytoplasm"/>
    <property type="evidence" value="ECO:0007669"/>
    <property type="project" value="TreeGrafter"/>
</dbReference>
<dbReference type="Pfam" id="PF07992">
    <property type="entry name" value="Pyr_redox_2"/>
    <property type="match status" value="1"/>
</dbReference>
<dbReference type="CDD" id="cd02195">
    <property type="entry name" value="SelD"/>
    <property type="match status" value="1"/>
</dbReference>
<dbReference type="GO" id="GO:0005524">
    <property type="term" value="F:ATP binding"/>
    <property type="evidence" value="ECO:0007669"/>
    <property type="project" value="UniProtKB-KW"/>
</dbReference>
<dbReference type="Pfam" id="PF00586">
    <property type="entry name" value="AIRS"/>
    <property type="match status" value="1"/>
</dbReference>
<keyword evidence="2" id="KW-0547">Nucleotide-binding</keyword>
<dbReference type="PANTHER" id="PTHR10256">
    <property type="entry name" value="SELENIDE, WATER DIKINASE"/>
    <property type="match status" value="1"/>
</dbReference>
<dbReference type="Gene3D" id="3.30.1330.10">
    <property type="entry name" value="PurM-like, N-terminal domain"/>
    <property type="match status" value="1"/>
</dbReference>
<dbReference type="SUPFAM" id="SSF56042">
    <property type="entry name" value="PurM C-terminal domain-like"/>
    <property type="match status" value="1"/>
</dbReference>
<dbReference type="GO" id="GO:0016491">
    <property type="term" value="F:oxidoreductase activity"/>
    <property type="evidence" value="ECO:0007669"/>
    <property type="project" value="InterPro"/>
</dbReference>
<keyword evidence="10" id="KW-1185">Reference proteome</keyword>
<dbReference type="GO" id="GO:0016260">
    <property type="term" value="P:selenocysteine biosynthetic process"/>
    <property type="evidence" value="ECO:0007669"/>
    <property type="project" value="TreeGrafter"/>
</dbReference>
<feature type="domain" description="FAD/NAD(P)-binding" evidence="8">
    <location>
        <begin position="10"/>
        <end position="294"/>
    </location>
</feature>
<dbReference type="InterPro" id="IPR036921">
    <property type="entry name" value="PurM-like_N_sf"/>
</dbReference>
<protein>
    <submittedName>
        <fullName evidence="9">Selenophosphate synthase</fullName>
    </submittedName>
</protein>
<keyword evidence="3" id="KW-0418">Kinase</keyword>
<keyword evidence="4" id="KW-0067">ATP-binding</keyword>
<feature type="domain" description="PurM-like N-terminal" evidence="6">
    <location>
        <begin position="424"/>
        <end position="533"/>
    </location>
</feature>
<dbReference type="PRINTS" id="PR00368">
    <property type="entry name" value="FADPNR"/>
</dbReference>
<dbReference type="PANTHER" id="PTHR10256:SF0">
    <property type="entry name" value="INACTIVE SELENIDE, WATER DIKINASE-LIKE PROTEIN-RELATED"/>
    <property type="match status" value="1"/>
</dbReference>
<dbReference type="InterPro" id="IPR017584">
    <property type="entry name" value="Pyridine_nucleo_diS_OxRdtase_N"/>
</dbReference>
<dbReference type="Gene3D" id="3.50.50.100">
    <property type="match status" value="1"/>
</dbReference>